<evidence type="ECO:0000256" key="1">
    <source>
        <dbReference type="SAM" id="Phobius"/>
    </source>
</evidence>
<comment type="caution">
    <text evidence="3">The sequence shown here is derived from an EMBL/GenBank/DDBJ whole genome shotgun (WGS) entry which is preliminary data.</text>
</comment>
<gene>
    <name evidence="3" type="ORF">GT037_008378</name>
</gene>
<keyword evidence="4" id="KW-1185">Reference proteome</keyword>
<feature type="transmembrane region" description="Helical" evidence="1">
    <location>
        <begin position="655"/>
        <end position="674"/>
    </location>
</feature>
<dbReference type="RefSeq" id="XP_038784090.1">
    <property type="nucleotide sequence ID" value="XM_038933425.1"/>
</dbReference>
<dbReference type="SUPFAM" id="SSF56801">
    <property type="entry name" value="Acetyl-CoA synthetase-like"/>
    <property type="match status" value="1"/>
</dbReference>
<evidence type="ECO:0000259" key="2">
    <source>
        <dbReference type="Pfam" id="PF00501"/>
    </source>
</evidence>
<organism evidence="3 4">
    <name type="scientific">Alternaria burnsii</name>
    <dbReference type="NCBI Taxonomy" id="1187904"/>
    <lineage>
        <taxon>Eukaryota</taxon>
        <taxon>Fungi</taxon>
        <taxon>Dikarya</taxon>
        <taxon>Ascomycota</taxon>
        <taxon>Pezizomycotina</taxon>
        <taxon>Dothideomycetes</taxon>
        <taxon>Pleosporomycetidae</taxon>
        <taxon>Pleosporales</taxon>
        <taxon>Pleosporineae</taxon>
        <taxon>Pleosporaceae</taxon>
        <taxon>Alternaria</taxon>
        <taxon>Alternaria sect. Alternaria</taxon>
    </lineage>
</organism>
<feature type="transmembrane region" description="Helical" evidence="1">
    <location>
        <begin position="681"/>
        <end position="705"/>
    </location>
</feature>
<keyword evidence="1" id="KW-0472">Membrane</keyword>
<dbReference type="InterPro" id="IPR000873">
    <property type="entry name" value="AMP-dep_synth/lig_dom"/>
</dbReference>
<reference evidence="3" key="2">
    <citation type="submission" date="2020-08" db="EMBL/GenBank/DDBJ databases">
        <title>Draft Genome Sequence of Cumin Blight Pathogen Alternaria burnsii.</title>
        <authorList>
            <person name="Feng Z."/>
        </authorList>
    </citation>
    <scope>NUCLEOTIDE SEQUENCE</scope>
    <source>
        <strain evidence="3">CBS107.38</strain>
    </source>
</reference>
<evidence type="ECO:0000313" key="4">
    <source>
        <dbReference type="Proteomes" id="UP000596902"/>
    </source>
</evidence>
<feature type="domain" description="AMP-dependent synthetase/ligase" evidence="2">
    <location>
        <begin position="42"/>
        <end position="371"/>
    </location>
</feature>
<dbReference type="EMBL" id="JAAABM010000012">
    <property type="protein sequence ID" value="KAF7673763.1"/>
    <property type="molecule type" value="Genomic_DNA"/>
</dbReference>
<dbReference type="PANTHER" id="PTHR33927">
    <property type="entry name" value="TRANSMEMBRANE PROTEIN"/>
    <property type="match status" value="1"/>
</dbReference>
<feature type="transmembrane region" description="Helical" evidence="1">
    <location>
        <begin position="756"/>
        <end position="776"/>
    </location>
</feature>
<dbReference type="InterPro" id="IPR042099">
    <property type="entry name" value="ANL_N_sf"/>
</dbReference>
<dbReference type="Proteomes" id="UP000596902">
    <property type="component" value="Unassembled WGS sequence"/>
</dbReference>
<dbReference type="GeneID" id="62206603"/>
<dbReference type="AlphaFoldDB" id="A0A8H7EBM6"/>
<accession>A0A8H7EBM6</accession>
<sequence length="1020" mass="112202">MEPYALLQNISGLSVEDQTFVSRFGRGPILPVSHNTVHEAFESIVDTHPGTVAAIHGVKSITYLQLDLAANRLAHYLIASGLRPRQRVCVVVQRSIEMLIGFFAIMKAGCQYVPIDGGVASDEALRHIFEDTEARFILCLPQYWDRVKQFANLNTVVLELGMNTGAFYSPSRPGIPVTSDDGVYAMYTSGSTGVPKGVDVKHGAKTNALLSEPGRLGMIVGSKVGQVLSISFAMGAWEMLGCLMNGGTLYLRGSDWDATLKQIDTLICTPSILAKYNQQHYPNVKTIAVAGEACPQGLADDWAQGRSFWNLLGSTETFLLSAQEHVVGTPLSIGRPLPNVSCYVLDDAGRLAPVGQKGTLWVGGAGLAKGYINLPLTTAEKFQPDEFSNDGSKMYNFGNIVCWKSDGTLDSFGRMDDQVKIKGFRVELDGVTATIERFIGITRAAALVIDGILHGFYASSASINEQELNDSVRKQLPYYSVPERWLRVDDIPLNSNGKVDKTQLKTLAAAYNIPTSEVKRVKPMHTRVDSAMDALVLPEKVAIPQEPMRRLSDVDLEKTSALKSLTQCSLMEKDPPLNVPARLPEPKGSEVTAWLRHRGLIAYRWFLFPIVFVNIGVACWLLYEGIESREYPLSSVANATASNLCAAILIRSEPIINLLFFVFSSVPTWVPLGIRRICANVFHIGGIHVGCAIAAVIWFVIFVVGASLEMAKDVDERVISVAPTVLSYLILVLLLAMTSLSYPAIRNRHHDIWEALHRFGGWTVLILYWVLVGLSTRDLARGRMPSTSEAYLRNPSIWLIAAATCAIIFPWLFLRRVPVRSEVLSSHAIRLHFDSKIAPGKGVRLAQHPLRDWHGFATITNEPHGKGYSVIVSRAGDFTGHLIDTAPRYIWRRGIPTSGVLRIATLFRSVVVVATGSGIGPCLSIFPYQHIAMRILWTAPNHETTFGKGMVEAVRGRDPQAVLYNTRTSGKPDMSLLTYALYKESGAEAVLVISNKRFTQQIVYDMEKRGIPAYGAIFDS</sequence>
<keyword evidence="1" id="KW-1133">Transmembrane helix</keyword>
<reference evidence="3" key="1">
    <citation type="submission" date="2020-01" db="EMBL/GenBank/DDBJ databases">
        <authorList>
            <person name="Feng Z.H.Z."/>
        </authorList>
    </citation>
    <scope>NUCLEOTIDE SEQUENCE</scope>
    <source>
        <strain evidence="3">CBS107.38</strain>
    </source>
</reference>
<dbReference type="PANTHER" id="PTHR33927:SF5">
    <property type="entry name" value="ENZYME, PUTATIVE (AFU_ORTHOLOGUE AFUA_8G01222)-RELATED"/>
    <property type="match status" value="1"/>
</dbReference>
<feature type="transmembrane region" description="Helical" evidence="1">
    <location>
        <begin position="725"/>
        <end position="744"/>
    </location>
</feature>
<protein>
    <submittedName>
        <fullName evidence="3">Transmembrane protein 1</fullName>
    </submittedName>
</protein>
<feature type="transmembrane region" description="Helical" evidence="1">
    <location>
        <begin position="605"/>
        <end position="623"/>
    </location>
</feature>
<keyword evidence="1 3" id="KW-0812">Transmembrane</keyword>
<feature type="transmembrane region" description="Helical" evidence="1">
    <location>
        <begin position="796"/>
        <end position="814"/>
    </location>
</feature>
<dbReference type="InterPro" id="IPR052979">
    <property type="entry name" value="Adenylate-forming_domain"/>
</dbReference>
<dbReference type="Gene3D" id="3.30.300.30">
    <property type="match status" value="1"/>
</dbReference>
<dbReference type="Pfam" id="PF00501">
    <property type="entry name" value="AMP-binding"/>
    <property type="match status" value="1"/>
</dbReference>
<evidence type="ECO:0000313" key="3">
    <source>
        <dbReference type="EMBL" id="KAF7673763.1"/>
    </source>
</evidence>
<proteinExistence type="predicted"/>
<name>A0A8H7EBM6_9PLEO</name>
<dbReference type="Gene3D" id="3.40.50.12780">
    <property type="entry name" value="N-terminal domain of ligase-like"/>
    <property type="match status" value="1"/>
</dbReference>
<dbReference type="InterPro" id="IPR045851">
    <property type="entry name" value="AMP-bd_C_sf"/>
</dbReference>